<name>A0ABM1EX32_PRICU</name>
<reference evidence="15" key="1">
    <citation type="submission" date="2025-08" db="UniProtKB">
        <authorList>
            <consortium name="RefSeq"/>
        </authorList>
    </citation>
    <scope>IDENTIFICATION</scope>
</reference>
<accession>A0ABM1EX32</accession>
<dbReference type="InterPro" id="IPR002889">
    <property type="entry name" value="WSC_carb-bd"/>
</dbReference>
<feature type="chain" id="PRO_5045509572" evidence="10">
    <location>
        <begin position="23"/>
        <end position="677"/>
    </location>
</feature>
<keyword evidence="14" id="KW-1185">Reference proteome</keyword>
<evidence type="ECO:0000259" key="11">
    <source>
        <dbReference type="PROSITE" id="PS50011"/>
    </source>
</evidence>
<evidence type="ECO:0000256" key="9">
    <source>
        <dbReference type="SAM" id="Phobius"/>
    </source>
</evidence>
<keyword evidence="7" id="KW-1015">Disulfide bond</keyword>
<evidence type="ECO:0000256" key="10">
    <source>
        <dbReference type="SAM" id="SignalP"/>
    </source>
</evidence>
<evidence type="ECO:0000256" key="2">
    <source>
        <dbReference type="ARBA" id="ARBA00022692"/>
    </source>
</evidence>
<dbReference type="InterPro" id="IPR003961">
    <property type="entry name" value="FN3_dom"/>
</dbReference>
<comment type="subcellular location">
    <subcellularLocation>
        <location evidence="1">Membrane</location>
        <topology evidence="1">Single-pass type I membrane protein</topology>
    </subcellularLocation>
</comment>
<dbReference type="GO" id="GO:0016301">
    <property type="term" value="F:kinase activity"/>
    <property type="evidence" value="ECO:0007669"/>
    <property type="project" value="UniProtKB-KW"/>
</dbReference>
<dbReference type="Gene3D" id="2.60.40.10">
    <property type="entry name" value="Immunoglobulins"/>
    <property type="match status" value="1"/>
</dbReference>
<evidence type="ECO:0000256" key="4">
    <source>
        <dbReference type="ARBA" id="ARBA00022737"/>
    </source>
</evidence>
<dbReference type="Pfam" id="PF00041">
    <property type="entry name" value="fn3"/>
    <property type="match status" value="1"/>
</dbReference>
<dbReference type="Gene3D" id="1.10.510.10">
    <property type="entry name" value="Transferase(Phosphotransferase) domain 1"/>
    <property type="match status" value="1"/>
</dbReference>
<dbReference type="InterPro" id="IPR000719">
    <property type="entry name" value="Prot_kinase_dom"/>
</dbReference>
<dbReference type="SMART" id="SM00060">
    <property type="entry name" value="FN3"/>
    <property type="match status" value="1"/>
</dbReference>
<feature type="domain" description="WSC" evidence="13">
    <location>
        <begin position="21"/>
        <end position="111"/>
    </location>
</feature>
<dbReference type="InterPro" id="IPR057598">
    <property type="entry name" value="Fn3_PTPRU"/>
</dbReference>
<dbReference type="InterPro" id="IPR001245">
    <property type="entry name" value="Ser-Thr/Tyr_kinase_cat_dom"/>
</dbReference>
<evidence type="ECO:0000256" key="1">
    <source>
        <dbReference type="ARBA" id="ARBA00004479"/>
    </source>
</evidence>
<keyword evidence="8" id="KW-0325">Glycoprotein</keyword>
<dbReference type="RefSeq" id="XP_014676753.1">
    <property type="nucleotide sequence ID" value="XM_014821267.1"/>
</dbReference>
<evidence type="ECO:0000256" key="8">
    <source>
        <dbReference type="ARBA" id="ARBA00023180"/>
    </source>
</evidence>
<evidence type="ECO:0000256" key="6">
    <source>
        <dbReference type="ARBA" id="ARBA00023136"/>
    </source>
</evidence>
<organism evidence="14 15">
    <name type="scientific">Priapulus caudatus</name>
    <name type="common">Priapulid worm</name>
    <dbReference type="NCBI Taxonomy" id="37621"/>
    <lineage>
        <taxon>Eukaryota</taxon>
        <taxon>Metazoa</taxon>
        <taxon>Ecdysozoa</taxon>
        <taxon>Scalidophora</taxon>
        <taxon>Priapulida</taxon>
        <taxon>Priapulimorpha</taxon>
        <taxon>Priapulimorphida</taxon>
        <taxon>Priapulidae</taxon>
        <taxon>Priapulus</taxon>
    </lineage>
</organism>
<dbReference type="PANTHER" id="PTHR24051">
    <property type="entry name" value="SUSHI DOMAIN-CONTAINING PROTEIN 1"/>
    <property type="match status" value="1"/>
</dbReference>
<feature type="signal peptide" evidence="10">
    <location>
        <begin position="1"/>
        <end position="22"/>
    </location>
</feature>
<dbReference type="PROSITE" id="PS51212">
    <property type="entry name" value="WSC"/>
    <property type="match status" value="1"/>
</dbReference>
<gene>
    <name evidence="15" type="primary">LOC106816642</name>
</gene>
<dbReference type="InterPro" id="IPR013783">
    <property type="entry name" value="Ig-like_fold"/>
</dbReference>
<dbReference type="SMART" id="SM00219">
    <property type="entry name" value="TyrKc"/>
    <property type="match status" value="1"/>
</dbReference>
<dbReference type="Proteomes" id="UP000695022">
    <property type="component" value="Unplaced"/>
</dbReference>
<sequence>MTMERSFALLFCIICLIASGQASFIGCFQDRADDRDLSYAAFTDLTQMTVYKCVKACADYGSKYAGLQAGVNCFCGNTFGRYSRATCNAQCSGDLTQICGDKETNSIFDTDVPVPGKPSKLEVLTKSENSITLRWDPPGTSYGAITNYEMSAVPVFSYNPLVMPNVNKYTVTYTVPPNTFTYSIANLLPGTEYVINVMARNDAGRGNPLMRNIWTLIGDPNKPPSPTITERVEKSMTIYLPPAYSINGPITGYHVVVFDISSPVQFDPAQLLDYNNAPAMGLPYYLTANLTKLDVMKLKSYFTIGDYLTYGGFFNGPLDPSKNYAAIFGAVSSQEGITKVAYSAFREEENDKVPLVVDGSSGGRAVDGGGGGGGASPAGGDSKRGVKILGGLIGLLLFALLAVVLIYLFLRLVYFKRRPKLDEQELTRTTSVQAIRVGGRIKSDDTLERDDLLQRARRTQVAELIPQDERCVSGSGRAGCGKRRAKHPTMKSSVPLADSEMMIRPWANIAKHAPHLARHQPRQPECTYAVLEHAPVPNLRDKLRSTRTNTKTGGRVSTLMDEQLWIIAVGVAQGMKHLSQNRVTHQQLAARNIGLTDRGIPKIAQYSLGRYSTQKQDGGYMRWLSLESLSNRTFTTRSDVWSFGVVLWEIFTMGVYLIISQVITICSCPEIHPMEEG</sequence>
<dbReference type="SMART" id="SM00321">
    <property type="entry name" value="WSC"/>
    <property type="match status" value="1"/>
</dbReference>
<keyword evidence="15" id="KW-0808">Transferase</keyword>
<dbReference type="Pfam" id="PF01822">
    <property type="entry name" value="WSC"/>
    <property type="match status" value="1"/>
</dbReference>
<protein>
    <submittedName>
        <fullName evidence="15">Tyrosine-protein kinase Wsck</fullName>
    </submittedName>
</protein>
<proteinExistence type="predicted"/>
<dbReference type="Pfam" id="PF23144">
    <property type="entry name" value="Fn3_PTPRU"/>
    <property type="match status" value="1"/>
</dbReference>
<keyword evidence="6 9" id="KW-0472">Membrane</keyword>
<dbReference type="PROSITE" id="PS50011">
    <property type="entry name" value="PROTEIN_KINASE_DOM"/>
    <property type="match status" value="1"/>
</dbReference>
<dbReference type="PROSITE" id="PS51257">
    <property type="entry name" value="PROKAR_LIPOPROTEIN"/>
    <property type="match status" value="1"/>
</dbReference>
<dbReference type="SUPFAM" id="SSF49265">
    <property type="entry name" value="Fibronectin type III"/>
    <property type="match status" value="1"/>
</dbReference>
<feature type="transmembrane region" description="Helical" evidence="9">
    <location>
        <begin position="640"/>
        <end position="659"/>
    </location>
</feature>
<keyword evidence="2 9" id="KW-0812">Transmembrane</keyword>
<dbReference type="CDD" id="cd00063">
    <property type="entry name" value="FN3"/>
    <property type="match status" value="1"/>
</dbReference>
<dbReference type="Pfam" id="PF07714">
    <property type="entry name" value="PK_Tyr_Ser-Thr"/>
    <property type="match status" value="1"/>
</dbReference>
<dbReference type="InterPro" id="IPR036116">
    <property type="entry name" value="FN3_sf"/>
</dbReference>
<keyword evidence="4" id="KW-0677">Repeat</keyword>
<evidence type="ECO:0000259" key="12">
    <source>
        <dbReference type="PROSITE" id="PS50853"/>
    </source>
</evidence>
<feature type="domain" description="Protein kinase" evidence="11">
    <location>
        <begin position="398"/>
        <end position="677"/>
    </location>
</feature>
<evidence type="ECO:0000313" key="15">
    <source>
        <dbReference type="RefSeq" id="XP_014676753.1"/>
    </source>
</evidence>
<dbReference type="InterPro" id="IPR020635">
    <property type="entry name" value="Tyr_kinase_cat_dom"/>
</dbReference>
<dbReference type="PROSITE" id="PS50853">
    <property type="entry name" value="FN3"/>
    <property type="match status" value="1"/>
</dbReference>
<keyword evidence="5 9" id="KW-1133">Transmembrane helix</keyword>
<dbReference type="InterPro" id="IPR051622">
    <property type="entry name" value="R-tyr_protein_phosphatases"/>
</dbReference>
<dbReference type="GeneID" id="106816642"/>
<dbReference type="SUPFAM" id="SSF56112">
    <property type="entry name" value="Protein kinase-like (PK-like)"/>
    <property type="match status" value="1"/>
</dbReference>
<feature type="transmembrane region" description="Helical" evidence="9">
    <location>
        <begin position="388"/>
        <end position="410"/>
    </location>
</feature>
<dbReference type="InterPro" id="IPR011009">
    <property type="entry name" value="Kinase-like_dom_sf"/>
</dbReference>
<evidence type="ECO:0000256" key="7">
    <source>
        <dbReference type="ARBA" id="ARBA00023157"/>
    </source>
</evidence>
<keyword evidence="15" id="KW-0418">Kinase</keyword>
<keyword evidence="3 10" id="KW-0732">Signal</keyword>
<evidence type="ECO:0000313" key="14">
    <source>
        <dbReference type="Proteomes" id="UP000695022"/>
    </source>
</evidence>
<evidence type="ECO:0000259" key="13">
    <source>
        <dbReference type="PROSITE" id="PS51212"/>
    </source>
</evidence>
<feature type="domain" description="Fibronectin type-III" evidence="12">
    <location>
        <begin position="117"/>
        <end position="220"/>
    </location>
</feature>
<evidence type="ECO:0000256" key="5">
    <source>
        <dbReference type="ARBA" id="ARBA00022989"/>
    </source>
</evidence>
<evidence type="ECO:0000256" key="3">
    <source>
        <dbReference type="ARBA" id="ARBA00022729"/>
    </source>
</evidence>
<dbReference type="PANTHER" id="PTHR24051:SF9">
    <property type="entry name" value="FIBRONECTIN TYPE-III DOMAIN-CONTAINING PROTEIN"/>
    <property type="match status" value="1"/>
</dbReference>